<dbReference type="InterPro" id="IPR001584">
    <property type="entry name" value="Integrase_cat-core"/>
</dbReference>
<keyword evidence="4" id="KW-1185">Reference proteome</keyword>
<dbReference type="InterPro" id="IPR036397">
    <property type="entry name" value="RNaseH_sf"/>
</dbReference>
<dbReference type="RefSeq" id="WP_164513538.1">
    <property type="nucleotide sequence ID" value="NZ_CP013290.1"/>
</dbReference>
<proteinExistence type="predicted"/>
<dbReference type="Proteomes" id="UP000182938">
    <property type="component" value="Chromosome"/>
</dbReference>
<name>A0A1L3MKJ4_9MICO</name>
<dbReference type="Pfam" id="PF13683">
    <property type="entry name" value="rve_3"/>
    <property type="match status" value="1"/>
</dbReference>
<dbReference type="EMBL" id="CP013290">
    <property type="protein sequence ID" value="APH02858.1"/>
    <property type="molecule type" value="Genomic_DNA"/>
</dbReference>
<dbReference type="InterPro" id="IPR009057">
    <property type="entry name" value="Homeodomain-like_sf"/>
</dbReference>
<evidence type="ECO:0000313" key="3">
    <source>
        <dbReference type="EMBL" id="APH02858.1"/>
    </source>
</evidence>
<organism evidence="3 4">
    <name type="scientific">Janibacter indicus</name>
    <dbReference type="NCBI Taxonomy" id="857417"/>
    <lineage>
        <taxon>Bacteria</taxon>
        <taxon>Bacillati</taxon>
        <taxon>Actinomycetota</taxon>
        <taxon>Actinomycetes</taxon>
        <taxon>Micrococcales</taxon>
        <taxon>Intrasporangiaceae</taxon>
        <taxon>Janibacter</taxon>
    </lineage>
</organism>
<dbReference type="InterPro" id="IPR012337">
    <property type="entry name" value="RNaseH-like_sf"/>
</dbReference>
<sequence length="388" mass="42963">MRLLDATMAVVACEGAQAIPEGLSAWCRDNGIPRATAYRHLQRIKDQGSWTPQSRRPDSCPHATPQAVVDEVIAIRERLVRLEYADYGADVVRAALEPVAADRGWQVPARSTIHAILRRAGVVTPQPRKRPRSSYRRFAYARPRDCYQIDGTDVSGIVGFKAVVIEVLDDHSRTLVGSRAAPAETAVAACAAMRQAAAEYGPPAIVLADNGLAFSNRFSPTGAPQSFVRLVTGPGTRVIHSSPHHPQTCGKVERHHQTFKKWLRAQPRPQNLDELNLQIQQYRTWYNTQRWHSTIGRTPQQQWDQARELGGPRQLPVQNDATVLTVKVTSHGAITVRSAQITVGLPYKGRHLTALLDGQHLTVYAPNGLPIGHINIDHTRRHQGRLTA</sequence>
<dbReference type="AlphaFoldDB" id="A0A1L3MKJ4"/>
<dbReference type="KEGG" id="jte:ASJ30_16035"/>
<feature type="domain" description="Integrase catalytic" evidence="1">
    <location>
        <begin position="139"/>
        <end position="307"/>
    </location>
</feature>
<evidence type="ECO:0000259" key="1">
    <source>
        <dbReference type="PROSITE" id="PS50994"/>
    </source>
</evidence>
<dbReference type="GO" id="GO:0015074">
    <property type="term" value="P:DNA integration"/>
    <property type="evidence" value="ECO:0007669"/>
    <property type="project" value="InterPro"/>
</dbReference>
<dbReference type="SUPFAM" id="SSF53098">
    <property type="entry name" value="Ribonuclease H-like"/>
    <property type="match status" value="1"/>
</dbReference>
<dbReference type="EMBL" id="CP013290">
    <property type="protein sequence ID" value="APH00152.1"/>
    <property type="molecule type" value="Genomic_DNA"/>
</dbReference>
<evidence type="ECO:0000313" key="4">
    <source>
        <dbReference type="Proteomes" id="UP000182938"/>
    </source>
</evidence>
<accession>A0A1L3MKJ4</accession>
<dbReference type="SUPFAM" id="SSF46689">
    <property type="entry name" value="Homeodomain-like"/>
    <property type="match status" value="1"/>
</dbReference>
<gene>
    <name evidence="2" type="ORF">ASJ30_00250</name>
    <name evidence="3" type="ORF">ASJ30_16035</name>
</gene>
<dbReference type="PANTHER" id="PTHR35004">
    <property type="entry name" value="TRANSPOSASE RV3428C-RELATED"/>
    <property type="match status" value="1"/>
</dbReference>
<dbReference type="PROSITE" id="PS50994">
    <property type="entry name" value="INTEGRASE"/>
    <property type="match status" value="1"/>
</dbReference>
<protein>
    <recommendedName>
        <fullName evidence="1">Integrase catalytic domain-containing protein</fullName>
    </recommendedName>
</protein>
<dbReference type="GO" id="GO:0003676">
    <property type="term" value="F:nucleic acid binding"/>
    <property type="evidence" value="ECO:0007669"/>
    <property type="project" value="InterPro"/>
</dbReference>
<dbReference type="PANTHER" id="PTHR35004:SF7">
    <property type="entry name" value="INTEGRASE PROTEIN"/>
    <property type="match status" value="1"/>
</dbReference>
<reference evidence="3 4" key="1">
    <citation type="submission" date="2015-11" db="EMBL/GenBank/DDBJ databases">
        <authorList>
            <person name="Zhang Y."/>
            <person name="Guo Z."/>
        </authorList>
    </citation>
    <scope>NUCLEOTIDE SEQUENCE [LARGE SCALE GENOMIC DNA]</scope>
    <source>
        <strain evidence="3 4">YFY001</strain>
    </source>
</reference>
<dbReference type="Gene3D" id="3.30.420.10">
    <property type="entry name" value="Ribonuclease H-like superfamily/Ribonuclease H"/>
    <property type="match status" value="1"/>
</dbReference>
<dbReference type="KEGG" id="jte:ASJ30_00250"/>
<evidence type="ECO:0000313" key="2">
    <source>
        <dbReference type="EMBL" id="APH00152.1"/>
    </source>
</evidence>